<reference evidence="4" key="1">
    <citation type="journal article" date="2019" name="Int. J. Syst. Evol. Microbiol.">
        <title>The Global Catalogue of Microorganisms (GCM) 10K type strain sequencing project: providing services to taxonomists for standard genome sequencing and annotation.</title>
        <authorList>
            <consortium name="The Broad Institute Genomics Platform"/>
            <consortium name="The Broad Institute Genome Sequencing Center for Infectious Disease"/>
            <person name="Wu L."/>
            <person name="Ma J."/>
        </authorList>
    </citation>
    <scope>NUCLEOTIDE SEQUENCE [LARGE SCALE GENOMIC DNA]</scope>
    <source>
        <strain evidence="4">JCM 17939</strain>
    </source>
</reference>
<comment type="caution">
    <text evidence="3">The sequence shown here is derived from an EMBL/GenBank/DDBJ whole genome shotgun (WGS) entry which is preliminary data.</text>
</comment>
<dbReference type="InterPro" id="IPR026881">
    <property type="entry name" value="WYL_dom"/>
</dbReference>
<evidence type="ECO:0000256" key="1">
    <source>
        <dbReference type="SAM" id="MobiDB-lite"/>
    </source>
</evidence>
<evidence type="ECO:0000313" key="3">
    <source>
        <dbReference type="EMBL" id="GAA4627797.1"/>
    </source>
</evidence>
<organism evidence="3 4">
    <name type="scientific">Actinoallomurus vinaceus</name>
    <dbReference type="NCBI Taxonomy" id="1080074"/>
    <lineage>
        <taxon>Bacteria</taxon>
        <taxon>Bacillati</taxon>
        <taxon>Actinomycetota</taxon>
        <taxon>Actinomycetes</taxon>
        <taxon>Streptosporangiales</taxon>
        <taxon>Thermomonosporaceae</taxon>
        <taxon>Actinoallomurus</taxon>
    </lineage>
</organism>
<dbReference type="Pfam" id="PF13280">
    <property type="entry name" value="WYL"/>
    <property type="match status" value="1"/>
</dbReference>
<accession>A0ABP8UB61</accession>
<dbReference type="PROSITE" id="PS52050">
    <property type="entry name" value="WYL"/>
    <property type="match status" value="1"/>
</dbReference>
<dbReference type="PANTHER" id="PTHR34580:SF1">
    <property type="entry name" value="PROTEIN PAFC"/>
    <property type="match status" value="1"/>
</dbReference>
<feature type="region of interest" description="Disordered" evidence="1">
    <location>
        <begin position="150"/>
        <end position="186"/>
    </location>
</feature>
<dbReference type="Proteomes" id="UP001501442">
    <property type="component" value="Unassembled WGS sequence"/>
</dbReference>
<dbReference type="EMBL" id="BAABHK010000005">
    <property type="protein sequence ID" value="GAA4627797.1"/>
    <property type="molecule type" value="Genomic_DNA"/>
</dbReference>
<dbReference type="RefSeq" id="WP_345432559.1">
    <property type="nucleotide sequence ID" value="NZ_BAABHK010000005.1"/>
</dbReference>
<name>A0ABP8UB61_9ACTN</name>
<proteinExistence type="predicted"/>
<dbReference type="PANTHER" id="PTHR34580">
    <property type="match status" value="1"/>
</dbReference>
<gene>
    <name evidence="3" type="ORF">GCM10023196_041500</name>
</gene>
<evidence type="ECO:0000259" key="2">
    <source>
        <dbReference type="Pfam" id="PF13280"/>
    </source>
</evidence>
<sequence>MAENATLASRTRPHLPAPEVAALALSLAHLGAGPQSATARRALRRLFDDLDPAEVVGTTLETLARPLDPATAHRARTAASAITARLVVRLHYVDAKGNVTVREVEPVTCLVHRDHWYLVGWCRLRRHIRAFRFDRMLAVESTDIPARPHRADRFLPFQPRSSRTRPGAGPEGTGPARSRVVPLRAR</sequence>
<protein>
    <recommendedName>
        <fullName evidence="2">WYL domain-containing protein</fullName>
    </recommendedName>
</protein>
<keyword evidence="4" id="KW-1185">Reference proteome</keyword>
<feature type="domain" description="WYL" evidence="2">
    <location>
        <begin position="77"/>
        <end position="140"/>
    </location>
</feature>
<dbReference type="InterPro" id="IPR051534">
    <property type="entry name" value="CBASS_pafABC_assoc_protein"/>
</dbReference>
<evidence type="ECO:0000313" key="4">
    <source>
        <dbReference type="Proteomes" id="UP001501442"/>
    </source>
</evidence>